<evidence type="ECO:0000256" key="4">
    <source>
        <dbReference type="ARBA" id="ARBA00022723"/>
    </source>
</evidence>
<gene>
    <name evidence="12" type="ORF">E3D00_02710</name>
</gene>
<dbReference type="Pfam" id="PF02878">
    <property type="entry name" value="PGM_PMM_I"/>
    <property type="match status" value="1"/>
</dbReference>
<dbReference type="EMBL" id="CP038141">
    <property type="protein sequence ID" value="QDH17958.1"/>
    <property type="molecule type" value="Genomic_DNA"/>
</dbReference>
<dbReference type="GO" id="GO:0005975">
    <property type="term" value="P:carbohydrate metabolic process"/>
    <property type="evidence" value="ECO:0007669"/>
    <property type="project" value="InterPro"/>
</dbReference>
<dbReference type="Gene3D" id="3.40.120.10">
    <property type="entry name" value="Alpha-D-Glucose-1,6-Bisphosphate, subunit A, domain 3"/>
    <property type="match status" value="3"/>
</dbReference>
<protein>
    <submittedName>
        <fullName evidence="12">Phosphomannomutase</fullName>
    </submittedName>
</protein>
<dbReference type="PROSITE" id="PS00710">
    <property type="entry name" value="PGM_PMM"/>
    <property type="match status" value="1"/>
</dbReference>
<evidence type="ECO:0000259" key="9">
    <source>
        <dbReference type="Pfam" id="PF02878"/>
    </source>
</evidence>
<keyword evidence="13" id="KW-1185">Reference proteome</keyword>
<feature type="domain" description="Alpha-D-phosphohexomutase alpha/beta/alpha" evidence="10">
    <location>
        <begin position="164"/>
        <end position="260"/>
    </location>
</feature>
<feature type="domain" description="Alpha-D-phosphohexomutase alpha/beta/alpha" evidence="11">
    <location>
        <begin position="265"/>
        <end position="383"/>
    </location>
</feature>
<evidence type="ECO:0000256" key="3">
    <source>
        <dbReference type="ARBA" id="ARBA00022553"/>
    </source>
</evidence>
<dbReference type="SUPFAM" id="SSF55957">
    <property type="entry name" value="Phosphoglucomutase, C-terminal domain"/>
    <property type="match status" value="1"/>
</dbReference>
<name>A0A4Y6UMR2_9PROT</name>
<comment type="similarity">
    <text evidence="2 7">Belongs to the phosphohexose mutase family.</text>
</comment>
<evidence type="ECO:0000256" key="2">
    <source>
        <dbReference type="ARBA" id="ARBA00010231"/>
    </source>
</evidence>
<dbReference type="InterPro" id="IPR005843">
    <property type="entry name" value="A-D-PHexomutase_C"/>
</dbReference>
<dbReference type="SUPFAM" id="SSF53738">
    <property type="entry name" value="Phosphoglucomutase, first 3 domains"/>
    <property type="match status" value="3"/>
</dbReference>
<accession>A0A4Y6UMR2</accession>
<dbReference type="OrthoDB" id="9803322at2"/>
<dbReference type="GO" id="GO:0004615">
    <property type="term" value="F:phosphomannomutase activity"/>
    <property type="evidence" value="ECO:0007669"/>
    <property type="project" value="TreeGrafter"/>
</dbReference>
<dbReference type="InterPro" id="IPR005846">
    <property type="entry name" value="A-D-PHexomutase_a/b/a-III"/>
</dbReference>
<dbReference type="InterPro" id="IPR016066">
    <property type="entry name" value="A-D-PHexomutase_CS"/>
</dbReference>
<dbReference type="CDD" id="cd03088">
    <property type="entry name" value="ManB"/>
    <property type="match status" value="1"/>
</dbReference>
<feature type="domain" description="Alpha-D-phosphohexomutase alpha/beta/alpha" evidence="9">
    <location>
        <begin position="6"/>
        <end position="135"/>
    </location>
</feature>
<dbReference type="InterPro" id="IPR016055">
    <property type="entry name" value="A-D-PHexomutase_a/b/a-I/II/III"/>
</dbReference>
<feature type="domain" description="Alpha-D-phosphohexomutase C-terminal" evidence="8">
    <location>
        <begin position="418"/>
        <end position="466"/>
    </location>
</feature>
<keyword evidence="6" id="KW-0413">Isomerase</keyword>
<evidence type="ECO:0000313" key="13">
    <source>
        <dbReference type="Proteomes" id="UP000316313"/>
    </source>
</evidence>
<dbReference type="PANTHER" id="PTHR42946">
    <property type="entry name" value="PHOSPHOHEXOSE MUTASE"/>
    <property type="match status" value="1"/>
</dbReference>
<proteinExistence type="inferred from homology"/>
<organism evidence="12 13">
    <name type="scientific">Swingsia samuiensis</name>
    <dbReference type="NCBI Taxonomy" id="1293412"/>
    <lineage>
        <taxon>Bacteria</taxon>
        <taxon>Pseudomonadati</taxon>
        <taxon>Pseudomonadota</taxon>
        <taxon>Alphaproteobacteria</taxon>
        <taxon>Acetobacterales</taxon>
        <taxon>Acetobacteraceae</taxon>
        <taxon>Swingsia</taxon>
    </lineage>
</organism>
<evidence type="ECO:0000256" key="1">
    <source>
        <dbReference type="ARBA" id="ARBA00001946"/>
    </source>
</evidence>
<dbReference type="KEGG" id="ssam:E3D00_02710"/>
<evidence type="ECO:0000259" key="8">
    <source>
        <dbReference type="Pfam" id="PF00408"/>
    </source>
</evidence>
<evidence type="ECO:0000256" key="6">
    <source>
        <dbReference type="ARBA" id="ARBA00023235"/>
    </source>
</evidence>
<evidence type="ECO:0000256" key="7">
    <source>
        <dbReference type="RuleBase" id="RU004326"/>
    </source>
</evidence>
<dbReference type="Pfam" id="PF02880">
    <property type="entry name" value="PGM_PMM_III"/>
    <property type="match status" value="1"/>
</dbReference>
<dbReference type="InterPro" id="IPR005845">
    <property type="entry name" value="A-D-PHexomutase_a/b/a-II"/>
</dbReference>
<dbReference type="GO" id="GO:0000287">
    <property type="term" value="F:magnesium ion binding"/>
    <property type="evidence" value="ECO:0007669"/>
    <property type="project" value="InterPro"/>
</dbReference>
<dbReference type="AlphaFoldDB" id="A0A4Y6UMR2"/>
<evidence type="ECO:0000256" key="5">
    <source>
        <dbReference type="ARBA" id="ARBA00022842"/>
    </source>
</evidence>
<evidence type="ECO:0000259" key="11">
    <source>
        <dbReference type="Pfam" id="PF02880"/>
    </source>
</evidence>
<keyword evidence="3" id="KW-0597">Phosphoprotein</keyword>
<dbReference type="PANTHER" id="PTHR42946:SF1">
    <property type="entry name" value="PHOSPHOGLUCOMUTASE (ALPHA-D-GLUCOSE-1,6-BISPHOSPHATE-DEPENDENT)"/>
    <property type="match status" value="1"/>
</dbReference>
<dbReference type="InterPro" id="IPR005844">
    <property type="entry name" value="A-D-PHexomutase_a/b/a-I"/>
</dbReference>
<evidence type="ECO:0000313" key="12">
    <source>
        <dbReference type="EMBL" id="QDH17958.1"/>
    </source>
</evidence>
<reference evidence="12 13" key="1">
    <citation type="submission" date="2019-03" db="EMBL/GenBank/DDBJ databases">
        <title>The complete genome sequence of Swingsia samuiensis NBRC107927(T).</title>
        <authorList>
            <person name="Chua K.-O."/>
            <person name="Chan K.-G."/>
            <person name="See-Too W.-S."/>
        </authorList>
    </citation>
    <scope>NUCLEOTIDE SEQUENCE [LARGE SCALE GENOMIC DNA]</scope>
    <source>
        <strain evidence="12 13">AH83</strain>
    </source>
</reference>
<comment type="cofactor">
    <cofactor evidence="1">
        <name>Mg(2+)</name>
        <dbReference type="ChEBI" id="CHEBI:18420"/>
    </cofactor>
</comment>
<keyword evidence="5 7" id="KW-0460">Magnesium</keyword>
<evidence type="ECO:0000259" key="10">
    <source>
        <dbReference type="Pfam" id="PF02879"/>
    </source>
</evidence>
<dbReference type="Pfam" id="PF00408">
    <property type="entry name" value="PGM_PMM_IV"/>
    <property type="match status" value="1"/>
</dbReference>
<dbReference type="Pfam" id="PF02879">
    <property type="entry name" value="PGM_PMM_II"/>
    <property type="match status" value="1"/>
</dbReference>
<keyword evidence="4 7" id="KW-0479">Metal-binding</keyword>
<dbReference type="InterPro" id="IPR050060">
    <property type="entry name" value="Phosphoglucosamine_mutase"/>
</dbReference>
<dbReference type="InterPro" id="IPR036900">
    <property type="entry name" value="A-D-PHexomutase_C_sf"/>
</dbReference>
<dbReference type="Gene3D" id="3.30.310.50">
    <property type="entry name" value="Alpha-D-phosphohexomutase, C-terminal domain"/>
    <property type="match status" value="1"/>
</dbReference>
<sequence>MEKSNVKFGTSGARGLVSSMTDEVCFLYTVGYLQYLSKIGMFSTGSNVAFAGDLRPSTPRILKACLAAILYMKGQPVFCGFVPTPALCAYAFHNHIPSFMVTGSHIPDDRNGIKFNTISGEFLKNNEQEMLKEDVQVPQHLFDLKGALKAPPSLPNITNIIPFYIARYQKFFGSNALKGLNLGVYQHSAVGRDILIQIIEALGGLATALGRSDTFIPVDTEAVRPVDIQLAHQWASENHFDAILTTDGDSDRPLLADHTGEWLRGDVLGIITAQFLKAQAVSTPINSNTALEKATFAHTINRTKIGSPFVIEAMMHSSHNNILPSVGYEANGGFLLGSDLKNTKGILPALPTRDAVLPLLCALVSAKNKNMTLRHLLKTIPPRFTASDRLQDIPTKTTLRYLDTIRANTQDFSRYYDSDDITHIDETDGLRFTFENDDIIHLRPSGNAPELRIYTESSPQEAAQSLLSKTKNIIKSALKNTPQNAP</sequence>
<dbReference type="Proteomes" id="UP000316313">
    <property type="component" value="Chromosome"/>
</dbReference>